<comment type="caution">
    <text evidence="1">The sequence shown here is derived from an EMBL/GenBank/DDBJ whole genome shotgun (WGS) entry which is preliminary data.</text>
</comment>
<evidence type="ECO:0000313" key="1">
    <source>
        <dbReference type="EMBL" id="MEA5366069.1"/>
    </source>
</evidence>
<name>A0ABU5RKH8_9PSEU</name>
<evidence type="ECO:0000313" key="2">
    <source>
        <dbReference type="Proteomes" id="UP001304298"/>
    </source>
</evidence>
<proteinExistence type="predicted"/>
<gene>
    <name evidence="1" type="ORF">VA596_41535</name>
</gene>
<organism evidence="1 2">
    <name type="scientific">Amycolatopsis heterodermiae</name>
    <dbReference type="NCBI Taxonomy" id="3110235"/>
    <lineage>
        <taxon>Bacteria</taxon>
        <taxon>Bacillati</taxon>
        <taxon>Actinomycetota</taxon>
        <taxon>Actinomycetes</taxon>
        <taxon>Pseudonocardiales</taxon>
        <taxon>Pseudonocardiaceae</taxon>
        <taxon>Amycolatopsis</taxon>
    </lineage>
</organism>
<sequence length="117" mass="13176">MTKAATYRAAVAAAMSEDELEDAVIEAAQLQGWVVVHHRPARTRNGEWRTAIKGQKGFPDLCLARDGVVLLRELKREKGKPSEGQVTWLEALGDFGGIWRPSDWLSGRIQHELRRTR</sequence>
<protein>
    <recommendedName>
        <fullName evidence="3">VRR-NUC domain-containing protein</fullName>
    </recommendedName>
</protein>
<reference evidence="1 2" key="1">
    <citation type="submission" date="2023-12" db="EMBL/GenBank/DDBJ databases">
        <title>Amycolatopsis sp. V23-08.</title>
        <authorList>
            <person name="Somphong A."/>
        </authorList>
    </citation>
    <scope>NUCLEOTIDE SEQUENCE [LARGE SCALE GENOMIC DNA]</scope>
    <source>
        <strain evidence="1 2">V23-08</strain>
    </source>
</reference>
<evidence type="ECO:0008006" key="3">
    <source>
        <dbReference type="Google" id="ProtNLM"/>
    </source>
</evidence>
<dbReference type="RefSeq" id="WP_323335057.1">
    <property type="nucleotide sequence ID" value="NZ_JAYFSI010000014.1"/>
</dbReference>
<dbReference type="Proteomes" id="UP001304298">
    <property type="component" value="Unassembled WGS sequence"/>
</dbReference>
<dbReference type="Gene3D" id="3.40.1350.10">
    <property type="match status" value="1"/>
</dbReference>
<keyword evidence="2" id="KW-1185">Reference proteome</keyword>
<dbReference type="EMBL" id="JAYFSI010000014">
    <property type="protein sequence ID" value="MEA5366069.1"/>
    <property type="molecule type" value="Genomic_DNA"/>
</dbReference>
<dbReference type="InterPro" id="IPR011856">
    <property type="entry name" value="tRNA_endonuc-like_dom_sf"/>
</dbReference>
<accession>A0ABU5RKH8</accession>